<feature type="transmembrane region" description="Helical" evidence="5">
    <location>
        <begin position="12"/>
        <end position="33"/>
    </location>
</feature>
<dbReference type="CDD" id="cd11386">
    <property type="entry name" value="MCP_signal"/>
    <property type="match status" value="1"/>
</dbReference>
<name>A0A6V8LU14_9BACT</name>
<dbReference type="InterPro" id="IPR035965">
    <property type="entry name" value="PAS-like_dom_sf"/>
</dbReference>
<evidence type="ECO:0000256" key="1">
    <source>
        <dbReference type="ARBA" id="ARBA00004370"/>
    </source>
</evidence>
<comment type="caution">
    <text evidence="8">The sequence shown here is derived from an EMBL/GenBank/DDBJ whole genome shotgun (WGS) entry which is preliminary data.</text>
</comment>
<accession>A0A6V8LU14</accession>
<dbReference type="Gene3D" id="1.10.287.950">
    <property type="entry name" value="Methyl-accepting chemotaxis protein"/>
    <property type="match status" value="1"/>
</dbReference>
<dbReference type="Proteomes" id="UP000494245">
    <property type="component" value="Unassembled WGS sequence"/>
</dbReference>
<dbReference type="PANTHER" id="PTHR32089">
    <property type="entry name" value="METHYL-ACCEPTING CHEMOTAXIS PROTEIN MCPB"/>
    <property type="match status" value="1"/>
</dbReference>
<dbReference type="SMART" id="SM00283">
    <property type="entry name" value="MA"/>
    <property type="match status" value="1"/>
</dbReference>
<protein>
    <submittedName>
        <fullName evidence="8">Methyl-accepting chemotaxis protein McpQ</fullName>
    </submittedName>
</protein>
<dbReference type="GO" id="GO:0016020">
    <property type="term" value="C:membrane"/>
    <property type="evidence" value="ECO:0007669"/>
    <property type="project" value="UniProtKB-SubCell"/>
</dbReference>
<dbReference type="Gene3D" id="3.30.450.20">
    <property type="entry name" value="PAS domain"/>
    <property type="match status" value="1"/>
</dbReference>
<keyword evidence="2 4" id="KW-0807">Transducer</keyword>
<gene>
    <name evidence="8" type="primary">mcpQ_5</name>
    <name evidence="8" type="ORF">NNJEOMEG_00968</name>
</gene>
<comment type="subcellular location">
    <subcellularLocation>
        <location evidence="1">Membrane</location>
    </subcellularLocation>
</comment>
<feature type="domain" description="PAC" evidence="7">
    <location>
        <begin position="184"/>
        <end position="236"/>
    </location>
</feature>
<keyword evidence="5" id="KW-0812">Transmembrane</keyword>
<sequence>MSFGASILSRGIVLGAALPALTMGAFALSRGLLGLDGTSLWIVSLVVSVLAGCALAWGLLGGAARELGDLAGALADVAAGRYNTALPEGGCAEARAVREPALALVDRLKLTLGNWKGLTEAVLIPYALVDKTGNLTLCNQRCLDMLERPGTPGGHVGMFFSEFFYNDKARKALIVEIMEKNQGVVRDVEFKNLKGNTRFIQAALSPLHDLDGNVSGGMCMYLDYTELRRKEAEITTQSQSILKAVEMVESISGTLAQTAHELSTQVETASRGAQLQSRRSEETASAMEEMAASVLEVARSAGQASGRAEEAQTTAREGAAVVERAVAAIRQVDELTAALKTSMDGLSEGAGAIGRIMGVISDIADQTNLLALNAAIEAARAGEAGRGFAVVADEVRKLAEKTMQATKEVADVVGSIQSGVQESQGRTGKASQAVEQATALAGESGRTLTRIVELVVSTSDQVRAIASAAEQQSAASNEIAHAVEDVRRVSQETAQEMGGAARSLEELSGLARKLDGAVHALTA</sequence>
<evidence type="ECO:0000259" key="6">
    <source>
        <dbReference type="PROSITE" id="PS50111"/>
    </source>
</evidence>
<dbReference type="InterPro" id="IPR000700">
    <property type="entry name" value="PAS-assoc_C"/>
</dbReference>
<dbReference type="AlphaFoldDB" id="A0A6V8LU14"/>
<dbReference type="GO" id="GO:0007165">
    <property type="term" value="P:signal transduction"/>
    <property type="evidence" value="ECO:0007669"/>
    <property type="project" value="UniProtKB-KW"/>
</dbReference>
<comment type="similarity">
    <text evidence="3">Belongs to the methyl-accepting chemotaxis (MCP) protein family.</text>
</comment>
<evidence type="ECO:0000313" key="8">
    <source>
        <dbReference type="EMBL" id="GFK93137.1"/>
    </source>
</evidence>
<organism evidence="8 9">
    <name type="scientific">Fundidesulfovibrio magnetotacticus</name>
    <dbReference type="NCBI Taxonomy" id="2730080"/>
    <lineage>
        <taxon>Bacteria</taxon>
        <taxon>Pseudomonadati</taxon>
        <taxon>Thermodesulfobacteriota</taxon>
        <taxon>Desulfovibrionia</taxon>
        <taxon>Desulfovibrionales</taxon>
        <taxon>Desulfovibrionaceae</taxon>
        <taxon>Fundidesulfovibrio</taxon>
    </lineage>
</organism>
<dbReference type="Pfam" id="PF00015">
    <property type="entry name" value="MCPsignal"/>
    <property type="match status" value="1"/>
</dbReference>
<keyword evidence="5" id="KW-1133">Transmembrane helix</keyword>
<dbReference type="PROSITE" id="PS50113">
    <property type="entry name" value="PAC"/>
    <property type="match status" value="1"/>
</dbReference>
<evidence type="ECO:0000256" key="4">
    <source>
        <dbReference type="PROSITE-ProRule" id="PRU00284"/>
    </source>
</evidence>
<dbReference type="RefSeq" id="WP_173081873.1">
    <property type="nucleotide sequence ID" value="NZ_BLTE01000003.1"/>
</dbReference>
<evidence type="ECO:0000259" key="7">
    <source>
        <dbReference type="PROSITE" id="PS50113"/>
    </source>
</evidence>
<dbReference type="PANTHER" id="PTHR32089:SF112">
    <property type="entry name" value="LYSOZYME-LIKE PROTEIN-RELATED"/>
    <property type="match status" value="1"/>
</dbReference>
<feature type="domain" description="Methyl-accepting transducer" evidence="6">
    <location>
        <begin position="251"/>
        <end position="487"/>
    </location>
</feature>
<keyword evidence="5" id="KW-0472">Membrane</keyword>
<reference evidence="8 9" key="1">
    <citation type="submission" date="2020-04" db="EMBL/GenBank/DDBJ databases">
        <authorList>
            <consortium name="Desulfovibrio sp. FSS-1 genome sequencing consortium"/>
            <person name="Shimoshige H."/>
            <person name="Kobayashi H."/>
            <person name="Maekawa T."/>
        </authorList>
    </citation>
    <scope>NUCLEOTIDE SEQUENCE [LARGE SCALE GENOMIC DNA]</scope>
    <source>
        <strain evidence="8 9">SIID29052-01</strain>
    </source>
</reference>
<dbReference type="SUPFAM" id="SSF55785">
    <property type="entry name" value="PYP-like sensor domain (PAS domain)"/>
    <property type="match status" value="1"/>
</dbReference>
<dbReference type="PROSITE" id="PS50111">
    <property type="entry name" value="CHEMOTAXIS_TRANSDUC_2"/>
    <property type="match status" value="1"/>
</dbReference>
<evidence type="ECO:0000256" key="3">
    <source>
        <dbReference type="ARBA" id="ARBA00029447"/>
    </source>
</evidence>
<proteinExistence type="inferred from homology"/>
<evidence type="ECO:0000256" key="5">
    <source>
        <dbReference type="SAM" id="Phobius"/>
    </source>
</evidence>
<evidence type="ECO:0000313" key="9">
    <source>
        <dbReference type="Proteomes" id="UP000494245"/>
    </source>
</evidence>
<dbReference type="GO" id="GO:0006935">
    <property type="term" value="P:chemotaxis"/>
    <property type="evidence" value="ECO:0007669"/>
    <property type="project" value="UniProtKB-ARBA"/>
</dbReference>
<dbReference type="InterPro" id="IPR004089">
    <property type="entry name" value="MCPsignal_dom"/>
</dbReference>
<keyword evidence="9" id="KW-1185">Reference proteome</keyword>
<dbReference type="SUPFAM" id="SSF58104">
    <property type="entry name" value="Methyl-accepting chemotaxis protein (MCP) signaling domain"/>
    <property type="match status" value="1"/>
</dbReference>
<dbReference type="Pfam" id="PF08448">
    <property type="entry name" value="PAS_4"/>
    <property type="match status" value="1"/>
</dbReference>
<dbReference type="FunFam" id="1.10.287.950:FF:000001">
    <property type="entry name" value="Methyl-accepting chemotaxis sensory transducer"/>
    <property type="match status" value="1"/>
</dbReference>
<evidence type="ECO:0000256" key="2">
    <source>
        <dbReference type="ARBA" id="ARBA00023224"/>
    </source>
</evidence>
<feature type="transmembrane region" description="Helical" evidence="5">
    <location>
        <begin position="39"/>
        <end position="60"/>
    </location>
</feature>
<reference evidence="8 9" key="2">
    <citation type="submission" date="2020-05" db="EMBL/GenBank/DDBJ databases">
        <title>Draft genome sequence of Desulfovibrio sp. strainFSS-1.</title>
        <authorList>
            <person name="Shimoshige H."/>
            <person name="Kobayashi H."/>
            <person name="Maekawa T."/>
        </authorList>
    </citation>
    <scope>NUCLEOTIDE SEQUENCE [LARGE SCALE GENOMIC DNA]</scope>
    <source>
        <strain evidence="8 9">SIID29052-01</strain>
    </source>
</reference>
<dbReference type="InterPro" id="IPR013656">
    <property type="entry name" value="PAS_4"/>
</dbReference>
<dbReference type="EMBL" id="BLTE01000003">
    <property type="protein sequence ID" value="GFK93137.1"/>
    <property type="molecule type" value="Genomic_DNA"/>
</dbReference>